<dbReference type="VEuPathDB" id="FungiDB:BTJ68_10740"/>
<feature type="region of interest" description="Disordered" evidence="1">
    <location>
        <begin position="753"/>
        <end position="779"/>
    </location>
</feature>
<dbReference type="OrthoDB" id="438224at2759"/>
<evidence type="ECO:0000259" key="3">
    <source>
        <dbReference type="Pfam" id="PF16761"/>
    </source>
</evidence>
<dbReference type="GO" id="GO:0070824">
    <property type="term" value="C:SHREC complex"/>
    <property type="evidence" value="ECO:0007669"/>
    <property type="project" value="InterPro"/>
</dbReference>
<dbReference type="GO" id="GO:0030466">
    <property type="term" value="P:silent mating-type cassette heterochromatin formation"/>
    <property type="evidence" value="ECO:0007669"/>
    <property type="project" value="TreeGrafter"/>
</dbReference>
<organism evidence="4 5">
    <name type="scientific">Hortaea werneckii</name>
    <name type="common">Black yeast</name>
    <name type="synonym">Cladosporium werneckii</name>
    <dbReference type="NCBI Taxonomy" id="91943"/>
    <lineage>
        <taxon>Eukaryota</taxon>
        <taxon>Fungi</taxon>
        <taxon>Dikarya</taxon>
        <taxon>Ascomycota</taxon>
        <taxon>Pezizomycotina</taxon>
        <taxon>Dothideomycetes</taxon>
        <taxon>Dothideomycetidae</taxon>
        <taxon>Mycosphaerellales</taxon>
        <taxon>Teratosphaeriaceae</taxon>
        <taxon>Hortaea</taxon>
    </lineage>
</organism>
<sequence length="779" mass="86432">MATQILPINPGSDGDGRRRPKTDDYIRNDEHYLDRVGLQWAKDQGLPTGPHYRLDKLPHGYGGYEKPRATDPKHVDRYVYGHPIGVFRSVNEFFPHFKHLMDHGNAYACPCKCCTGSGPKKGPSVRPLDDSGSSRTGNSAKMSPYFAQPASSARGPQPMNAVPRGRDLLGMSESRSPPPRPRRKQVDEEGTPDVYRTFIDRLKAAGPDEKIDELIIESMSPDWRVDHVRLSKELKEWRALPAYIPRKGELVLFARHVVDYETLVWDSAAQTFRAYDTATQVWGEIPGWEVGVVTQMPLESVGDEDLTKVPSHKEQNVTLSGFRVEPLPQVDGKNKSFTRQHKYLPLHTLRPLCLWKDCLRSISEQDWHSTVRHALAVSNTMVTISKYHFKGQWPEATIFCQGAYIGPEFVQLGDAVRLHPRSVDKQEVTDVMVVSAVKMRLVNLDEANDDDWDDSQPYNTCTHFSGRTYTQDPARSYDGIGKLPIPEDSEFLHPSMRGQGTWYHVCDPKKDKARIEVPYTRIIGRCYEAAALKAWFSPPSGVSPPQAPSGFQAVNATPRPTDSPASASSLQTINSGLDGIMAARQYSYDHNPRIDKTAGKTWYWADTRIEALDVHVVNDCSVSIHDSNRDAQQMNDWRRALRALDGKKGGLEEYHAARRHRELEQKRREAELAGTGSGLVAAGAQAAAGVESGLGTEPVTEAEVTGEDDDMAQDEMEMEFATAAKGVVPPPGDGGDSDMEVDELSGNALAAFKAGASGNVSKNPTEVVEIDDDDDDDDD</sequence>
<feature type="region of interest" description="Disordered" evidence="1">
    <location>
        <begin position="542"/>
        <end position="568"/>
    </location>
</feature>
<dbReference type="PANTHER" id="PTHR38046">
    <property type="entry name" value="CRYPTIC LOCI REGULATOR 2"/>
    <property type="match status" value="1"/>
</dbReference>
<dbReference type="InterPro" id="IPR038986">
    <property type="entry name" value="Clr2"/>
</dbReference>
<evidence type="ECO:0000259" key="2">
    <source>
        <dbReference type="Pfam" id="PF10383"/>
    </source>
</evidence>
<feature type="domain" description="Cryptic loci regulator 2 N-terminal" evidence="3">
    <location>
        <begin position="52"/>
        <end position="114"/>
    </location>
</feature>
<evidence type="ECO:0008006" key="6">
    <source>
        <dbReference type="Google" id="ProtNLM"/>
    </source>
</evidence>
<feature type="compositionally biased region" description="Polar residues" evidence="1">
    <location>
        <begin position="131"/>
        <end position="141"/>
    </location>
</feature>
<dbReference type="InterPro" id="IPR018839">
    <property type="entry name" value="Tscrpt-silencing_Clr2_C"/>
</dbReference>
<reference evidence="4 5" key="1">
    <citation type="journal article" date="2018" name="BMC Genomics">
        <title>Genomic evidence for intraspecific hybridization in a clonal and extremely halotolerant yeast.</title>
        <authorList>
            <person name="Gostincar C."/>
            <person name="Stajich J.E."/>
            <person name="Zupancic J."/>
            <person name="Zalar P."/>
            <person name="Gunde-Cimerman N."/>
        </authorList>
    </citation>
    <scope>NUCLEOTIDE SEQUENCE [LARGE SCALE GENOMIC DNA]</scope>
    <source>
        <strain evidence="4 5">EXF-151</strain>
    </source>
</reference>
<protein>
    <recommendedName>
        <fullName evidence="6">Cryptic loci regulator 2 N-terminal domain-containing protein</fullName>
    </recommendedName>
</protein>
<dbReference type="PANTHER" id="PTHR38046:SF1">
    <property type="entry name" value="CRYPTIC LOCI REGULATOR 2"/>
    <property type="match status" value="1"/>
</dbReference>
<dbReference type="GO" id="GO:0031934">
    <property type="term" value="C:mating-type region heterochromatin"/>
    <property type="evidence" value="ECO:0007669"/>
    <property type="project" value="TreeGrafter"/>
</dbReference>
<accession>A0A3M7BWL1</accession>
<feature type="compositionally biased region" description="Acidic residues" evidence="1">
    <location>
        <begin position="768"/>
        <end position="779"/>
    </location>
</feature>
<feature type="region of interest" description="Disordered" evidence="1">
    <location>
        <begin position="119"/>
        <end position="191"/>
    </location>
</feature>
<gene>
    <name evidence="4" type="ORF">D0865_10677</name>
</gene>
<dbReference type="Pfam" id="PF16761">
    <property type="entry name" value="Clr2_transil"/>
    <property type="match status" value="1"/>
</dbReference>
<feature type="region of interest" description="Disordered" evidence="1">
    <location>
        <begin position="1"/>
        <end position="21"/>
    </location>
</feature>
<evidence type="ECO:0000313" key="4">
    <source>
        <dbReference type="EMBL" id="RMY44252.1"/>
    </source>
</evidence>
<dbReference type="AlphaFoldDB" id="A0A3M7BWL1"/>
<proteinExistence type="predicted"/>
<evidence type="ECO:0000313" key="5">
    <source>
        <dbReference type="Proteomes" id="UP000270230"/>
    </source>
</evidence>
<dbReference type="InterPro" id="IPR031915">
    <property type="entry name" value="Clr2_N"/>
</dbReference>
<dbReference type="Proteomes" id="UP000270230">
    <property type="component" value="Unassembled WGS sequence"/>
</dbReference>
<name>A0A3M7BWL1_HORWE</name>
<feature type="compositionally biased region" description="Polar residues" evidence="1">
    <location>
        <begin position="552"/>
        <end position="568"/>
    </location>
</feature>
<dbReference type="GO" id="GO:0033553">
    <property type="term" value="C:rDNA heterochromatin"/>
    <property type="evidence" value="ECO:0007669"/>
    <property type="project" value="TreeGrafter"/>
</dbReference>
<dbReference type="EMBL" id="QWIN01001067">
    <property type="protein sequence ID" value="RMY44252.1"/>
    <property type="molecule type" value="Genomic_DNA"/>
</dbReference>
<comment type="caution">
    <text evidence="4">The sequence shown here is derived from an EMBL/GenBank/DDBJ whole genome shotgun (WGS) entry which is preliminary data.</text>
</comment>
<dbReference type="Pfam" id="PF10383">
    <property type="entry name" value="Clr2"/>
    <property type="match status" value="1"/>
</dbReference>
<evidence type="ECO:0000256" key="1">
    <source>
        <dbReference type="SAM" id="MobiDB-lite"/>
    </source>
</evidence>
<feature type="domain" description="Cryptic loci regulator 2 C-terminal" evidence="2">
    <location>
        <begin position="399"/>
        <end position="528"/>
    </location>
</feature>